<dbReference type="EMBL" id="VSSQ01094422">
    <property type="protein sequence ID" value="MPN38910.1"/>
    <property type="molecule type" value="Genomic_DNA"/>
</dbReference>
<accession>A0A645HJI7</accession>
<proteinExistence type="predicted"/>
<comment type="caution">
    <text evidence="1">The sequence shown here is derived from an EMBL/GenBank/DDBJ whole genome shotgun (WGS) entry which is preliminary data.</text>
</comment>
<gene>
    <name evidence="1" type="ORF">SDC9_186435</name>
</gene>
<sequence length="55" mass="6121">MADVLNRAETEANIFPRDGEAVVGLVDIRRQNGDAHRVALRNVFGDLRREVEDGS</sequence>
<dbReference type="AlphaFoldDB" id="A0A645HJI7"/>
<evidence type="ECO:0000313" key="1">
    <source>
        <dbReference type="EMBL" id="MPN38910.1"/>
    </source>
</evidence>
<protein>
    <submittedName>
        <fullName evidence="1">Uncharacterized protein</fullName>
    </submittedName>
</protein>
<reference evidence="1" key="1">
    <citation type="submission" date="2019-08" db="EMBL/GenBank/DDBJ databases">
        <authorList>
            <person name="Kucharzyk K."/>
            <person name="Murdoch R.W."/>
            <person name="Higgins S."/>
            <person name="Loffler F."/>
        </authorList>
    </citation>
    <scope>NUCLEOTIDE SEQUENCE</scope>
</reference>
<name>A0A645HJI7_9ZZZZ</name>
<organism evidence="1">
    <name type="scientific">bioreactor metagenome</name>
    <dbReference type="NCBI Taxonomy" id="1076179"/>
    <lineage>
        <taxon>unclassified sequences</taxon>
        <taxon>metagenomes</taxon>
        <taxon>ecological metagenomes</taxon>
    </lineage>
</organism>